<evidence type="ECO:0000256" key="1">
    <source>
        <dbReference type="SAM" id="MobiDB-lite"/>
    </source>
</evidence>
<dbReference type="Proteomes" id="UP000257109">
    <property type="component" value="Unassembled WGS sequence"/>
</dbReference>
<protein>
    <submittedName>
        <fullName evidence="2">Uncharacterized protein</fullName>
    </submittedName>
</protein>
<organism evidence="2 3">
    <name type="scientific">Mucuna pruriens</name>
    <name type="common">Velvet bean</name>
    <name type="synonym">Dolichos pruriens</name>
    <dbReference type="NCBI Taxonomy" id="157652"/>
    <lineage>
        <taxon>Eukaryota</taxon>
        <taxon>Viridiplantae</taxon>
        <taxon>Streptophyta</taxon>
        <taxon>Embryophyta</taxon>
        <taxon>Tracheophyta</taxon>
        <taxon>Spermatophyta</taxon>
        <taxon>Magnoliopsida</taxon>
        <taxon>eudicotyledons</taxon>
        <taxon>Gunneridae</taxon>
        <taxon>Pentapetalae</taxon>
        <taxon>rosids</taxon>
        <taxon>fabids</taxon>
        <taxon>Fabales</taxon>
        <taxon>Fabaceae</taxon>
        <taxon>Papilionoideae</taxon>
        <taxon>50 kb inversion clade</taxon>
        <taxon>NPAAA clade</taxon>
        <taxon>indigoferoid/millettioid clade</taxon>
        <taxon>Phaseoleae</taxon>
        <taxon>Mucuna</taxon>
    </lineage>
</organism>
<keyword evidence="3" id="KW-1185">Reference proteome</keyword>
<gene>
    <name evidence="2" type="ORF">CR513_15964</name>
</gene>
<accession>A0A371HDF8</accession>
<evidence type="ECO:0000313" key="3">
    <source>
        <dbReference type="Proteomes" id="UP000257109"/>
    </source>
</evidence>
<evidence type="ECO:0000313" key="2">
    <source>
        <dbReference type="EMBL" id="RDY00810.1"/>
    </source>
</evidence>
<comment type="caution">
    <text evidence="2">The sequence shown here is derived from an EMBL/GenBank/DDBJ whole genome shotgun (WGS) entry which is preliminary data.</text>
</comment>
<feature type="non-terminal residue" evidence="2">
    <location>
        <position position="1"/>
    </location>
</feature>
<name>A0A371HDF8_MUCPR</name>
<proteinExistence type="predicted"/>
<dbReference type="EMBL" id="QJKJ01002902">
    <property type="protein sequence ID" value="RDY00810.1"/>
    <property type="molecule type" value="Genomic_DNA"/>
</dbReference>
<sequence>MEVLGGMPPCHRGRGKIWFGGRRPMSSPGHGAPGRFQNPRDSLTGAALSWYVSLERGRIKT</sequence>
<dbReference type="AlphaFoldDB" id="A0A371HDF8"/>
<reference evidence="2" key="1">
    <citation type="submission" date="2018-05" db="EMBL/GenBank/DDBJ databases">
        <title>Draft genome of Mucuna pruriens seed.</title>
        <authorList>
            <person name="Nnadi N.E."/>
            <person name="Vos R."/>
            <person name="Hasami M.H."/>
            <person name="Devisetty U.K."/>
            <person name="Aguiy J.C."/>
        </authorList>
    </citation>
    <scope>NUCLEOTIDE SEQUENCE [LARGE SCALE GENOMIC DNA]</scope>
    <source>
        <strain evidence="2">JCA_2017</strain>
    </source>
</reference>
<feature type="region of interest" description="Disordered" evidence="1">
    <location>
        <begin position="14"/>
        <end position="39"/>
    </location>
</feature>